<protein>
    <submittedName>
        <fullName evidence="1">Uncharacterized protein</fullName>
    </submittedName>
</protein>
<accession>A0A1A8SB29</accession>
<dbReference type="EMBL" id="HAEI01012375">
    <property type="protein sequence ID" value="SBS14844.1"/>
    <property type="molecule type" value="Transcribed_RNA"/>
</dbReference>
<name>A0A1A8SB29_9TELE</name>
<dbReference type="AlphaFoldDB" id="A0A1A8SB29"/>
<feature type="non-terminal residue" evidence="1">
    <location>
        <position position="43"/>
    </location>
</feature>
<reference evidence="1" key="1">
    <citation type="submission" date="2016-05" db="EMBL/GenBank/DDBJ databases">
        <authorList>
            <person name="Lavstsen T."/>
            <person name="Jespersen J.S."/>
        </authorList>
    </citation>
    <scope>NUCLEOTIDE SEQUENCE</scope>
    <source>
        <tissue evidence="1">Brain</tissue>
    </source>
</reference>
<sequence length="43" mass="4920">AHHSRGIPDLNPLTTRGLFSNVRFTVKEDKTPQQKLIMNTSRN</sequence>
<gene>
    <name evidence="1" type="primary">CR847950.4</name>
</gene>
<organism evidence="1">
    <name type="scientific">Nothobranchius rachovii</name>
    <name type="common">bluefin notho</name>
    <dbReference type="NCBI Taxonomy" id="451742"/>
    <lineage>
        <taxon>Eukaryota</taxon>
        <taxon>Metazoa</taxon>
        <taxon>Chordata</taxon>
        <taxon>Craniata</taxon>
        <taxon>Vertebrata</taxon>
        <taxon>Euteleostomi</taxon>
        <taxon>Actinopterygii</taxon>
        <taxon>Neopterygii</taxon>
        <taxon>Teleostei</taxon>
        <taxon>Neoteleostei</taxon>
        <taxon>Acanthomorphata</taxon>
        <taxon>Ovalentaria</taxon>
        <taxon>Atherinomorphae</taxon>
        <taxon>Cyprinodontiformes</taxon>
        <taxon>Nothobranchiidae</taxon>
        <taxon>Nothobranchius</taxon>
    </lineage>
</organism>
<evidence type="ECO:0000313" key="1">
    <source>
        <dbReference type="EMBL" id="SBS14844.1"/>
    </source>
</evidence>
<proteinExistence type="predicted"/>
<reference evidence="1" key="2">
    <citation type="submission" date="2016-06" db="EMBL/GenBank/DDBJ databases">
        <title>The genome of a short-lived fish provides insights into sex chromosome evolution and the genetic control of aging.</title>
        <authorList>
            <person name="Reichwald K."/>
            <person name="Felder M."/>
            <person name="Petzold A."/>
            <person name="Koch P."/>
            <person name="Groth M."/>
            <person name="Platzer M."/>
        </authorList>
    </citation>
    <scope>NUCLEOTIDE SEQUENCE</scope>
    <source>
        <tissue evidence="1">Brain</tissue>
    </source>
</reference>
<feature type="non-terminal residue" evidence="1">
    <location>
        <position position="1"/>
    </location>
</feature>